<evidence type="ECO:0000313" key="1">
    <source>
        <dbReference type="EMBL" id="TMM59778.1"/>
    </source>
</evidence>
<keyword evidence="2" id="KW-1185">Reference proteome</keyword>
<proteinExistence type="predicted"/>
<dbReference type="Proteomes" id="UP000310095">
    <property type="component" value="Unassembled WGS sequence"/>
</dbReference>
<dbReference type="EMBL" id="VAVY01000006">
    <property type="protein sequence ID" value="TMM59778.1"/>
    <property type="molecule type" value="Genomic_DNA"/>
</dbReference>
<evidence type="ECO:0000313" key="2">
    <source>
        <dbReference type="Proteomes" id="UP000310095"/>
    </source>
</evidence>
<accession>A0ABY2V7R0</accession>
<name>A0ABY2V7R0_9PSED</name>
<comment type="caution">
    <text evidence="1">The sequence shown here is derived from an EMBL/GenBank/DDBJ whole genome shotgun (WGS) entry which is preliminary data.</text>
</comment>
<gene>
    <name evidence="1" type="ORF">FEF10_30635</name>
</gene>
<sequence>MTLKTTAVQKPPQALPATSLEPAQGRCRLFAVQPFEKECAVKRWSMLLLALLPLWAQALEIGERLAPWTLLDQFDQPYSLDSQARILLVARSMDAAKVVNAALKDKPKGYLQERHGVFVADIQRMPTVIAKLFAVPAMKDYPYRVMLDRDGRVAPRYPAAEDQVLWLQLQDGQLVARQAFATAAQLAAALERAQP</sequence>
<reference evidence="1 2" key="1">
    <citation type="submission" date="2019-05" db="EMBL/GenBank/DDBJ databases">
        <title>Identification and Biocontrol Activity Analysis of Biocontrol Strain PF-1 Based on Genome-wide Data.</title>
        <authorList>
            <person name="Qi J."/>
        </authorList>
    </citation>
    <scope>NUCLEOTIDE SEQUENCE [LARGE SCALE GENOMIC DNA]</scope>
    <source>
        <strain evidence="1 2">PF-1</strain>
    </source>
</reference>
<organism evidence="1 2">
    <name type="scientific">Pseudomonas protegens</name>
    <dbReference type="NCBI Taxonomy" id="380021"/>
    <lineage>
        <taxon>Bacteria</taxon>
        <taxon>Pseudomonadati</taxon>
        <taxon>Pseudomonadota</taxon>
        <taxon>Gammaproteobacteria</taxon>
        <taxon>Pseudomonadales</taxon>
        <taxon>Pseudomonadaceae</taxon>
        <taxon>Pseudomonas</taxon>
    </lineage>
</organism>
<evidence type="ECO:0008006" key="3">
    <source>
        <dbReference type="Google" id="ProtNLM"/>
    </source>
</evidence>
<protein>
    <recommendedName>
        <fullName evidence="3">FAD/FMN-containing dehydrogenase</fullName>
    </recommendedName>
</protein>